<dbReference type="InterPro" id="IPR032071">
    <property type="entry name" value="DUF4806"/>
</dbReference>
<reference evidence="3 4" key="1">
    <citation type="submission" date="2024-02" db="EMBL/GenBank/DDBJ databases">
        <title>Chromosome-level genome assembly of the Eurasian Minnow (Phoxinus phoxinus).</title>
        <authorList>
            <person name="Oriowo T.O."/>
            <person name="Martin S."/>
            <person name="Stange M."/>
            <person name="Chrysostomakis Y."/>
            <person name="Brown T."/>
            <person name="Winkler S."/>
            <person name="Kukowka S."/>
            <person name="Myers E.W."/>
            <person name="Bohne A."/>
        </authorList>
    </citation>
    <scope>NUCLEOTIDE SEQUENCE [LARGE SCALE GENOMIC DNA]</scope>
    <source>
        <strain evidence="3">ZFMK-TIS-60720</strain>
        <tissue evidence="3">Whole Organism</tissue>
    </source>
</reference>
<dbReference type="Proteomes" id="UP001364617">
    <property type="component" value="Unassembled WGS sequence"/>
</dbReference>
<organism evidence="3 4">
    <name type="scientific">Phoxinus phoxinus</name>
    <name type="common">Eurasian minnow</name>
    <dbReference type="NCBI Taxonomy" id="58324"/>
    <lineage>
        <taxon>Eukaryota</taxon>
        <taxon>Metazoa</taxon>
        <taxon>Chordata</taxon>
        <taxon>Craniata</taxon>
        <taxon>Vertebrata</taxon>
        <taxon>Euteleostomi</taxon>
        <taxon>Actinopterygii</taxon>
        <taxon>Neopterygii</taxon>
        <taxon>Teleostei</taxon>
        <taxon>Ostariophysi</taxon>
        <taxon>Cypriniformes</taxon>
        <taxon>Leuciscidae</taxon>
        <taxon>Phoxininae</taxon>
        <taxon>Phoxinus</taxon>
    </lineage>
</organism>
<protein>
    <recommendedName>
        <fullName evidence="2">DUF4806 domain-containing protein</fullName>
    </recommendedName>
</protein>
<dbReference type="PANTHER" id="PTHR34153:SF2">
    <property type="entry name" value="SI:CH211-262H13.3-RELATED"/>
    <property type="match status" value="1"/>
</dbReference>
<gene>
    <name evidence="3" type="ORF">R3I93_014957</name>
</gene>
<comment type="caution">
    <text evidence="3">The sequence shown here is derived from an EMBL/GenBank/DDBJ whole genome shotgun (WGS) entry which is preliminary data.</text>
</comment>
<proteinExistence type="predicted"/>
<feature type="region of interest" description="Disordered" evidence="1">
    <location>
        <begin position="139"/>
        <end position="162"/>
    </location>
</feature>
<evidence type="ECO:0000313" key="4">
    <source>
        <dbReference type="Proteomes" id="UP001364617"/>
    </source>
</evidence>
<dbReference type="PANTHER" id="PTHR34153">
    <property type="entry name" value="SI:CH211-262H13.3-RELATED-RELATED"/>
    <property type="match status" value="1"/>
</dbReference>
<evidence type="ECO:0000259" key="2">
    <source>
        <dbReference type="Pfam" id="PF16064"/>
    </source>
</evidence>
<evidence type="ECO:0000313" key="3">
    <source>
        <dbReference type="EMBL" id="KAK7143953.1"/>
    </source>
</evidence>
<evidence type="ECO:0000256" key="1">
    <source>
        <dbReference type="SAM" id="MobiDB-lite"/>
    </source>
</evidence>
<dbReference type="AlphaFoldDB" id="A0AAN9H1N8"/>
<accession>A0AAN9H1N8</accession>
<dbReference type="Pfam" id="PF16064">
    <property type="entry name" value="DUF4806"/>
    <property type="match status" value="1"/>
</dbReference>
<keyword evidence="4" id="KW-1185">Reference proteome</keyword>
<sequence>MEEKKFQKRVLFLLADMRAKLSEAGRFYEPPHSQFHLELIDSVDQLQQLNRQLTSEEKRKLMTAQMSKIGGATLRENVNNVMKRVLTNSLMSIMNMDGTDDKLPFRKMEMYKVMIGAIQKSQPGVTEASIGSLMANHLRAAPDRRGGTGCRKARESSGSVNP</sequence>
<dbReference type="EMBL" id="JAYKXH010000015">
    <property type="protein sequence ID" value="KAK7143953.1"/>
    <property type="molecule type" value="Genomic_DNA"/>
</dbReference>
<name>A0AAN9H1N8_9TELE</name>
<feature type="domain" description="DUF4806" evidence="2">
    <location>
        <begin position="40"/>
        <end position="115"/>
    </location>
</feature>